<gene>
    <name evidence="3" type="ORF">GSONMT00036897001</name>
</gene>
<reference evidence="3" key="2">
    <citation type="submission" date="2014-03" db="EMBL/GenBank/DDBJ databases">
        <authorList>
            <person name="Genoscope - CEA"/>
        </authorList>
    </citation>
    <scope>NUCLEOTIDE SEQUENCE</scope>
</reference>
<reference evidence="3" key="1">
    <citation type="journal article" date="2014" name="Nat. Commun.">
        <title>The rainbow trout genome provides novel insights into evolution after whole-genome duplication in vertebrates.</title>
        <authorList>
            <person name="Berthelot C."/>
            <person name="Brunet F."/>
            <person name="Chalopin D."/>
            <person name="Juanchich A."/>
            <person name="Bernard M."/>
            <person name="Noel B."/>
            <person name="Bento P."/>
            <person name="Da Silva C."/>
            <person name="Labadie K."/>
            <person name="Alberti A."/>
            <person name="Aury J.M."/>
            <person name="Louis A."/>
            <person name="Dehais P."/>
            <person name="Bardou P."/>
            <person name="Montfort J."/>
            <person name="Klopp C."/>
            <person name="Cabau C."/>
            <person name="Gaspin C."/>
            <person name="Thorgaard G.H."/>
            <person name="Boussaha M."/>
            <person name="Quillet E."/>
            <person name="Guyomard R."/>
            <person name="Galiana D."/>
            <person name="Bobe J."/>
            <person name="Volff J.N."/>
            <person name="Genet C."/>
            <person name="Wincker P."/>
            <person name="Jaillon O."/>
            <person name="Roest Crollius H."/>
            <person name="Guiguen Y."/>
        </authorList>
    </citation>
    <scope>NUCLEOTIDE SEQUENCE [LARGE SCALE GENOMIC DNA]</scope>
</reference>
<feature type="compositionally biased region" description="Basic residues" evidence="1">
    <location>
        <begin position="9"/>
        <end position="19"/>
    </location>
</feature>
<evidence type="ECO:0000256" key="1">
    <source>
        <dbReference type="SAM" id="MobiDB-lite"/>
    </source>
</evidence>
<feature type="domain" description="Tc1-like transposase DDE" evidence="2">
    <location>
        <begin position="56"/>
        <end position="149"/>
    </location>
</feature>
<dbReference type="PANTHER" id="PTHR23022">
    <property type="entry name" value="TRANSPOSABLE ELEMENT-RELATED"/>
    <property type="match status" value="1"/>
</dbReference>
<organism evidence="3 4">
    <name type="scientific">Oncorhynchus mykiss</name>
    <name type="common">Rainbow trout</name>
    <name type="synonym">Salmo gairdneri</name>
    <dbReference type="NCBI Taxonomy" id="8022"/>
    <lineage>
        <taxon>Eukaryota</taxon>
        <taxon>Metazoa</taxon>
        <taxon>Chordata</taxon>
        <taxon>Craniata</taxon>
        <taxon>Vertebrata</taxon>
        <taxon>Euteleostomi</taxon>
        <taxon>Actinopterygii</taxon>
        <taxon>Neopterygii</taxon>
        <taxon>Teleostei</taxon>
        <taxon>Protacanthopterygii</taxon>
        <taxon>Salmoniformes</taxon>
        <taxon>Salmonidae</taxon>
        <taxon>Salmoninae</taxon>
        <taxon>Oncorhynchus</taxon>
    </lineage>
</organism>
<name>A0A060YY42_ONCMY</name>
<sequence length="155" mass="17513">MYQSDGKRKVWRKKRHAHDPKHTTSSVKHGGGGVMAWACMAASGTGSLVFIDDVTADRSRTMNSEVYRNILSAQIKPNASKLIGRHFIMQQDNDPKHTSRATKGFLMAKKSHILDWPSQSLDQNPIEHAFYMLKRRLKAISPRNKQELKMAAVQA</sequence>
<dbReference type="InterPro" id="IPR036397">
    <property type="entry name" value="RNaseH_sf"/>
</dbReference>
<dbReference type="Pfam" id="PF13358">
    <property type="entry name" value="DDE_3"/>
    <property type="match status" value="1"/>
</dbReference>
<accession>A0A060YY42</accession>
<protein>
    <recommendedName>
        <fullName evidence="2">Tc1-like transposase DDE domain-containing protein</fullName>
    </recommendedName>
</protein>
<evidence type="ECO:0000313" key="4">
    <source>
        <dbReference type="Proteomes" id="UP000193380"/>
    </source>
</evidence>
<dbReference type="PaxDb" id="8022-A0A060YY42"/>
<dbReference type="Proteomes" id="UP000193380">
    <property type="component" value="Unassembled WGS sequence"/>
</dbReference>
<dbReference type="Gene3D" id="3.30.420.10">
    <property type="entry name" value="Ribonuclease H-like superfamily/Ribonuclease H"/>
    <property type="match status" value="1"/>
</dbReference>
<dbReference type="STRING" id="8022.A0A060YY42"/>
<dbReference type="EMBL" id="FR917610">
    <property type="protein sequence ID" value="CDQ94399.1"/>
    <property type="molecule type" value="Genomic_DNA"/>
</dbReference>
<proteinExistence type="predicted"/>
<dbReference type="AlphaFoldDB" id="A0A060YY42"/>
<dbReference type="InterPro" id="IPR052338">
    <property type="entry name" value="Transposase_5"/>
</dbReference>
<feature type="region of interest" description="Disordered" evidence="1">
    <location>
        <begin position="1"/>
        <end position="29"/>
    </location>
</feature>
<dbReference type="GO" id="GO:0003676">
    <property type="term" value="F:nucleic acid binding"/>
    <property type="evidence" value="ECO:0007669"/>
    <property type="project" value="InterPro"/>
</dbReference>
<dbReference type="InterPro" id="IPR038717">
    <property type="entry name" value="Tc1-like_DDE_dom"/>
</dbReference>
<evidence type="ECO:0000313" key="3">
    <source>
        <dbReference type="EMBL" id="CDQ94399.1"/>
    </source>
</evidence>
<dbReference type="PANTHER" id="PTHR23022:SF135">
    <property type="entry name" value="SI:DKEY-77F5.3"/>
    <property type="match status" value="1"/>
</dbReference>
<evidence type="ECO:0000259" key="2">
    <source>
        <dbReference type="Pfam" id="PF13358"/>
    </source>
</evidence>